<evidence type="ECO:0000313" key="2">
    <source>
        <dbReference type="Proteomes" id="UP000612899"/>
    </source>
</evidence>
<name>A0A8J3Q3R9_9ACTN</name>
<dbReference type="EMBL" id="BONY01000004">
    <property type="protein sequence ID" value="GIH02914.1"/>
    <property type="molecule type" value="Genomic_DNA"/>
</dbReference>
<evidence type="ECO:0000313" key="1">
    <source>
        <dbReference type="EMBL" id="GIH02914.1"/>
    </source>
</evidence>
<reference evidence="1" key="1">
    <citation type="submission" date="2021-01" db="EMBL/GenBank/DDBJ databases">
        <title>Whole genome shotgun sequence of Rhizocola hellebori NBRC 109834.</title>
        <authorList>
            <person name="Komaki H."/>
            <person name="Tamura T."/>
        </authorList>
    </citation>
    <scope>NUCLEOTIDE SEQUENCE</scope>
    <source>
        <strain evidence="1">NBRC 109834</strain>
    </source>
</reference>
<accession>A0A8J3Q3R9</accession>
<protein>
    <submittedName>
        <fullName evidence="1">Uncharacterized protein</fullName>
    </submittedName>
</protein>
<organism evidence="1 2">
    <name type="scientific">Rhizocola hellebori</name>
    <dbReference type="NCBI Taxonomy" id="1392758"/>
    <lineage>
        <taxon>Bacteria</taxon>
        <taxon>Bacillati</taxon>
        <taxon>Actinomycetota</taxon>
        <taxon>Actinomycetes</taxon>
        <taxon>Micromonosporales</taxon>
        <taxon>Micromonosporaceae</taxon>
        <taxon>Rhizocola</taxon>
    </lineage>
</organism>
<gene>
    <name evidence="1" type="ORF">Rhe02_09810</name>
</gene>
<dbReference type="RefSeq" id="WP_203906834.1">
    <property type="nucleotide sequence ID" value="NZ_BONY01000004.1"/>
</dbReference>
<comment type="caution">
    <text evidence="1">The sequence shown here is derived from an EMBL/GenBank/DDBJ whole genome shotgun (WGS) entry which is preliminary data.</text>
</comment>
<sequence length="199" mass="21729">MTWAAVAASALTAALTLAGALVLLRMQTITKGAEEQRAARRHWHDEAVDVIVDVASLVLDAGLVALGVSVRRAGGGAIDSGDEWTDLQERWRTDLRRRVQRIARGHPDPKMRAEADRLGAATVRALATAFDCAHYGGTRERQHVIEIFDAEIMPVARSYVQCLHGEDGNATEESASTLRRIYDIYLETGVLIKPTEITG</sequence>
<dbReference type="Proteomes" id="UP000612899">
    <property type="component" value="Unassembled WGS sequence"/>
</dbReference>
<dbReference type="AlphaFoldDB" id="A0A8J3Q3R9"/>
<keyword evidence="2" id="KW-1185">Reference proteome</keyword>
<proteinExistence type="predicted"/>